<dbReference type="Pfam" id="PF13411">
    <property type="entry name" value="MerR_1"/>
    <property type="match status" value="1"/>
</dbReference>
<name>A0ABQ3VAP9_9CHLR</name>
<comment type="caution">
    <text evidence="6">The sequence shown here is derived from an EMBL/GenBank/DDBJ whole genome shotgun (WGS) entry which is preliminary data.</text>
</comment>
<sequence length="152" mass="17102">MEELTISQVAKKVGLRPSAIRYYESINVLPAPRRISGQRRYDPAVLDHLAFIQVAQKLGFSLTEIQFLFEQRGEETPLADYWQTVARQKLVEVDALIQQATHIKHMLVQGLRCNCPNLSDCINCVLTNCHASTQQSGQLRLNVLHPGGHAEP</sequence>
<evidence type="ECO:0000256" key="2">
    <source>
        <dbReference type="ARBA" id="ARBA00023015"/>
    </source>
</evidence>
<keyword evidence="2" id="KW-0805">Transcription regulation</keyword>
<dbReference type="PRINTS" id="PR00040">
    <property type="entry name" value="HTHMERR"/>
</dbReference>
<reference evidence="6 7" key="1">
    <citation type="journal article" date="2021" name="Int. J. Syst. Evol. Microbiol.">
        <title>Reticulibacter mediterranei gen. nov., sp. nov., within the new family Reticulibacteraceae fam. nov., and Ktedonospora formicarum gen. nov., sp. nov., Ktedonobacter robiniae sp. nov., Dictyobacter formicarum sp. nov. and Dictyobacter arantiisoli sp. nov., belonging to the class Ktedonobacteria.</title>
        <authorList>
            <person name="Yabe S."/>
            <person name="Zheng Y."/>
            <person name="Wang C.M."/>
            <person name="Sakai Y."/>
            <person name="Abe K."/>
            <person name="Yokota A."/>
            <person name="Donadio S."/>
            <person name="Cavaletti L."/>
            <person name="Monciardini P."/>
        </authorList>
    </citation>
    <scope>NUCLEOTIDE SEQUENCE [LARGE SCALE GENOMIC DNA]</scope>
    <source>
        <strain evidence="6 7">SOSP1-9</strain>
    </source>
</reference>
<protein>
    <recommendedName>
        <fullName evidence="5">HTH merR-type domain-containing protein</fullName>
    </recommendedName>
</protein>
<evidence type="ECO:0000256" key="4">
    <source>
        <dbReference type="ARBA" id="ARBA00023163"/>
    </source>
</evidence>
<dbReference type="EMBL" id="BNJJ01000002">
    <property type="protein sequence ID" value="GHO83020.1"/>
    <property type="molecule type" value="Genomic_DNA"/>
</dbReference>
<dbReference type="SMART" id="SM00422">
    <property type="entry name" value="HTH_MERR"/>
    <property type="match status" value="1"/>
</dbReference>
<dbReference type="RefSeq" id="WP_201360652.1">
    <property type="nucleotide sequence ID" value="NZ_BNJJ01000002.1"/>
</dbReference>
<dbReference type="InterPro" id="IPR000551">
    <property type="entry name" value="MerR-type_HTH_dom"/>
</dbReference>
<evidence type="ECO:0000256" key="3">
    <source>
        <dbReference type="ARBA" id="ARBA00023125"/>
    </source>
</evidence>
<proteinExistence type="predicted"/>
<evidence type="ECO:0000256" key="1">
    <source>
        <dbReference type="ARBA" id="ARBA00022491"/>
    </source>
</evidence>
<gene>
    <name evidence="6" type="ORF">KSZ_10260</name>
</gene>
<organism evidence="6 7">
    <name type="scientific">Dictyobacter formicarum</name>
    <dbReference type="NCBI Taxonomy" id="2778368"/>
    <lineage>
        <taxon>Bacteria</taxon>
        <taxon>Bacillati</taxon>
        <taxon>Chloroflexota</taxon>
        <taxon>Ktedonobacteria</taxon>
        <taxon>Ktedonobacterales</taxon>
        <taxon>Dictyobacteraceae</taxon>
        <taxon>Dictyobacter</taxon>
    </lineage>
</organism>
<keyword evidence="4" id="KW-0804">Transcription</keyword>
<dbReference type="SUPFAM" id="SSF46955">
    <property type="entry name" value="Putative DNA-binding domain"/>
    <property type="match status" value="1"/>
</dbReference>
<evidence type="ECO:0000313" key="7">
    <source>
        <dbReference type="Proteomes" id="UP000635565"/>
    </source>
</evidence>
<feature type="domain" description="HTH merR-type" evidence="5">
    <location>
        <begin position="3"/>
        <end position="71"/>
    </location>
</feature>
<keyword evidence="7" id="KW-1185">Reference proteome</keyword>
<dbReference type="InterPro" id="IPR047057">
    <property type="entry name" value="MerR_fam"/>
</dbReference>
<keyword evidence="3" id="KW-0238">DNA-binding</keyword>
<dbReference type="Proteomes" id="UP000635565">
    <property type="component" value="Unassembled WGS sequence"/>
</dbReference>
<dbReference type="PANTHER" id="PTHR30204:SF69">
    <property type="entry name" value="MERR-FAMILY TRANSCRIPTIONAL REGULATOR"/>
    <property type="match status" value="1"/>
</dbReference>
<accession>A0ABQ3VAP9</accession>
<evidence type="ECO:0000313" key="6">
    <source>
        <dbReference type="EMBL" id="GHO83020.1"/>
    </source>
</evidence>
<dbReference type="PROSITE" id="PS50937">
    <property type="entry name" value="HTH_MERR_2"/>
    <property type="match status" value="1"/>
</dbReference>
<dbReference type="InterPro" id="IPR009061">
    <property type="entry name" value="DNA-bd_dom_put_sf"/>
</dbReference>
<keyword evidence="1" id="KW-0678">Repressor</keyword>
<evidence type="ECO:0000259" key="5">
    <source>
        <dbReference type="PROSITE" id="PS50937"/>
    </source>
</evidence>
<dbReference type="Gene3D" id="1.10.1660.10">
    <property type="match status" value="1"/>
</dbReference>
<dbReference type="PANTHER" id="PTHR30204">
    <property type="entry name" value="REDOX-CYCLING DRUG-SENSING TRANSCRIPTIONAL ACTIVATOR SOXR"/>
    <property type="match status" value="1"/>
</dbReference>